<accession>A0ABR0ABW0</accession>
<protein>
    <submittedName>
        <fullName evidence="1">Uncharacterized protein</fullName>
    </submittedName>
</protein>
<organism evidence="1 2">
    <name type="scientific">Daphnia magna</name>
    <dbReference type="NCBI Taxonomy" id="35525"/>
    <lineage>
        <taxon>Eukaryota</taxon>
        <taxon>Metazoa</taxon>
        <taxon>Ecdysozoa</taxon>
        <taxon>Arthropoda</taxon>
        <taxon>Crustacea</taxon>
        <taxon>Branchiopoda</taxon>
        <taxon>Diplostraca</taxon>
        <taxon>Cladocera</taxon>
        <taxon>Anomopoda</taxon>
        <taxon>Daphniidae</taxon>
        <taxon>Daphnia</taxon>
    </lineage>
</organism>
<evidence type="ECO:0000313" key="1">
    <source>
        <dbReference type="EMBL" id="KAK4022621.1"/>
    </source>
</evidence>
<dbReference type="Proteomes" id="UP001234178">
    <property type="component" value="Unassembled WGS sequence"/>
</dbReference>
<comment type="caution">
    <text evidence="1">The sequence shown here is derived from an EMBL/GenBank/DDBJ whole genome shotgun (WGS) entry which is preliminary data.</text>
</comment>
<gene>
    <name evidence="1" type="ORF">OUZ56_008079</name>
</gene>
<name>A0ABR0ABW0_9CRUS</name>
<evidence type="ECO:0000313" key="2">
    <source>
        <dbReference type="Proteomes" id="UP001234178"/>
    </source>
</evidence>
<proteinExistence type="predicted"/>
<sequence>MSALTNIFRMIKTSMCRVYKKENGHCVSWNEDLNDFSWQKKRNEGVVDLNRHPLGNVSTNLGWPTATRQDALERAYHQLQLADIYANERSFLLGGQSGTEVARKEKQQRTQAVVKEVEEESNKEIGIVLSVDGSLLEGVPI</sequence>
<keyword evidence="2" id="KW-1185">Reference proteome</keyword>
<dbReference type="EMBL" id="JAOYFB010000037">
    <property type="protein sequence ID" value="KAK4022621.1"/>
    <property type="molecule type" value="Genomic_DNA"/>
</dbReference>
<reference evidence="1 2" key="1">
    <citation type="journal article" date="2023" name="Nucleic Acids Res.">
        <title>The hologenome of Daphnia magna reveals possible DNA methylation and microbiome-mediated evolution of the host genome.</title>
        <authorList>
            <person name="Chaturvedi A."/>
            <person name="Li X."/>
            <person name="Dhandapani V."/>
            <person name="Marshall H."/>
            <person name="Kissane S."/>
            <person name="Cuenca-Cambronero M."/>
            <person name="Asole G."/>
            <person name="Calvet F."/>
            <person name="Ruiz-Romero M."/>
            <person name="Marangio P."/>
            <person name="Guigo R."/>
            <person name="Rago D."/>
            <person name="Mirbahai L."/>
            <person name="Eastwood N."/>
            <person name="Colbourne J.K."/>
            <person name="Zhou J."/>
            <person name="Mallon E."/>
            <person name="Orsini L."/>
        </authorList>
    </citation>
    <scope>NUCLEOTIDE SEQUENCE [LARGE SCALE GENOMIC DNA]</scope>
    <source>
        <strain evidence="1">LRV0_1</strain>
    </source>
</reference>